<gene>
    <name evidence="1" type="ORF">ACH4F9_36725</name>
</gene>
<keyword evidence="2" id="KW-1185">Reference proteome</keyword>
<dbReference type="RefSeq" id="WP_397717069.1">
    <property type="nucleotide sequence ID" value="NZ_JBIRGN010000008.1"/>
</dbReference>
<proteinExistence type="predicted"/>
<protein>
    <submittedName>
        <fullName evidence="1">Uncharacterized protein</fullName>
    </submittedName>
</protein>
<dbReference type="EMBL" id="JBIRGQ010000008">
    <property type="protein sequence ID" value="MFH8550551.1"/>
    <property type="molecule type" value="Genomic_DNA"/>
</dbReference>
<name>A0ABW7QZW1_9ACTN</name>
<reference evidence="1 2" key="1">
    <citation type="submission" date="2024-10" db="EMBL/GenBank/DDBJ databases">
        <title>The Natural Products Discovery Center: Release of the First 8490 Sequenced Strains for Exploring Actinobacteria Biosynthetic Diversity.</title>
        <authorList>
            <person name="Kalkreuter E."/>
            <person name="Kautsar S.A."/>
            <person name="Yang D."/>
            <person name="Bader C.D."/>
            <person name="Teijaro C.N."/>
            <person name="Fluegel L."/>
            <person name="Davis C.M."/>
            <person name="Simpson J.R."/>
            <person name="Lauterbach L."/>
            <person name="Steele A.D."/>
            <person name="Gui C."/>
            <person name="Meng S."/>
            <person name="Li G."/>
            <person name="Viehrig K."/>
            <person name="Ye F."/>
            <person name="Su P."/>
            <person name="Kiefer A.F."/>
            <person name="Nichols A."/>
            <person name="Cepeda A.J."/>
            <person name="Yan W."/>
            <person name="Fan B."/>
            <person name="Jiang Y."/>
            <person name="Adhikari A."/>
            <person name="Zheng C.-J."/>
            <person name="Schuster L."/>
            <person name="Cowan T.M."/>
            <person name="Smanski M.J."/>
            <person name="Chevrette M.G."/>
            <person name="De Carvalho L.P.S."/>
            <person name="Shen B."/>
        </authorList>
    </citation>
    <scope>NUCLEOTIDE SEQUENCE [LARGE SCALE GENOMIC DNA]</scope>
    <source>
        <strain evidence="1 2">NPDC017990</strain>
    </source>
</reference>
<evidence type="ECO:0000313" key="2">
    <source>
        <dbReference type="Proteomes" id="UP001610818"/>
    </source>
</evidence>
<organism evidence="1 2">
    <name type="scientific">Streptomyces longisporoflavus</name>
    <dbReference type="NCBI Taxonomy" id="28044"/>
    <lineage>
        <taxon>Bacteria</taxon>
        <taxon>Bacillati</taxon>
        <taxon>Actinomycetota</taxon>
        <taxon>Actinomycetes</taxon>
        <taxon>Kitasatosporales</taxon>
        <taxon>Streptomycetaceae</taxon>
        <taxon>Streptomyces</taxon>
    </lineage>
</organism>
<comment type="caution">
    <text evidence="1">The sequence shown here is derived from an EMBL/GenBank/DDBJ whole genome shotgun (WGS) entry which is preliminary data.</text>
</comment>
<evidence type="ECO:0000313" key="1">
    <source>
        <dbReference type="EMBL" id="MFH8550551.1"/>
    </source>
</evidence>
<dbReference type="Proteomes" id="UP001610818">
    <property type="component" value="Unassembled WGS sequence"/>
</dbReference>
<accession>A0ABW7QZW1</accession>
<sequence length="70" mass="7259">MGGPVGEGCYPFLRNLVDFMGVTGSADAVVGGNDIGQAVFDVASELRPLVVLDQRGRPDVMVPQPVETAA</sequence>